<comment type="subcellular location">
    <subcellularLocation>
        <location evidence="1">Membrane</location>
        <topology evidence="1">Multi-pass membrane protein</topology>
    </subcellularLocation>
</comment>
<gene>
    <name evidence="11" type="ORF">A1507_11570</name>
</gene>
<dbReference type="SMART" id="SM00304">
    <property type="entry name" value="HAMP"/>
    <property type="match status" value="1"/>
</dbReference>
<dbReference type="CDD" id="cd06225">
    <property type="entry name" value="HAMP"/>
    <property type="match status" value="1"/>
</dbReference>
<organism evidence="11 12">
    <name type="scientific">Methylomonas koyamae</name>
    <dbReference type="NCBI Taxonomy" id="702114"/>
    <lineage>
        <taxon>Bacteria</taxon>
        <taxon>Pseudomonadati</taxon>
        <taxon>Pseudomonadota</taxon>
        <taxon>Gammaproteobacteria</taxon>
        <taxon>Methylococcales</taxon>
        <taxon>Methylococcaceae</taxon>
        <taxon>Methylomonas</taxon>
    </lineage>
</organism>
<proteinExistence type="inferred from homology"/>
<dbReference type="OrthoDB" id="5800769at2"/>
<accession>A0A177NEZ3</accession>
<dbReference type="EMBL" id="LUUJ01000073">
    <property type="protein sequence ID" value="OAI16638.1"/>
    <property type="molecule type" value="Genomic_DNA"/>
</dbReference>
<evidence type="ECO:0000313" key="12">
    <source>
        <dbReference type="Proteomes" id="UP000077857"/>
    </source>
</evidence>
<evidence type="ECO:0000256" key="2">
    <source>
        <dbReference type="ARBA" id="ARBA00022692"/>
    </source>
</evidence>
<feature type="domain" description="Methyl-accepting transducer" evidence="9">
    <location>
        <begin position="402"/>
        <end position="638"/>
    </location>
</feature>
<dbReference type="Proteomes" id="UP000077857">
    <property type="component" value="Unassembled WGS sequence"/>
</dbReference>
<dbReference type="Pfam" id="PF00015">
    <property type="entry name" value="MCPsignal"/>
    <property type="match status" value="1"/>
</dbReference>
<dbReference type="InterPro" id="IPR003660">
    <property type="entry name" value="HAMP_dom"/>
</dbReference>
<dbReference type="PANTHER" id="PTHR32089">
    <property type="entry name" value="METHYL-ACCEPTING CHEMOTAXIS PROTEIN MCPB"/>
    <property type="match status" value="1"/>
</dbReference>
<evidence type="ECO:0000256" key="7">
    <source>
        <dbReference type="PROSITE-ProRule" id="PRU00284"/>
    </source>
</evidence>
<dbReference type="PROSITE" id="PS50885">
    <property type="entry name" value="HAMP"/>
    <property type="match status" value="1"/>
</dbReference>
<evidence type="ECO:0000256" key="5">
    <source>
        <dbReference type="ARBA" id="ARBA00023224"/>
    </source>
</evidence>
<evidence type="ECO:0000256" key="4">
    <source>
        <dbReference type="ARBA" id="ARBA00023136"/>
    </source>
</evidence>
<protein>
    <recommendedName>
        <fullName evidence="13">Chemotaxis protein</fullName>
    </recommendedName>
</protein>
<evidence type="ECO:0000256" key="8">
    <source>
        <dbReference type="SAM" id="Phobius"/>
    </source>
</evidence>
<dbReference type="GO" id="GO:0016020">
    <property type="term" value="C:membrane"/>
    <property type="evidence" value="ECO:0007669"/>
    <property type="project" value="UniProtKB-SubCell"/>
</dbReference>
<comment type="caution">
    <text evidence="11">The sequence shown here is derived from an EMBL/GenBank/DDBJ whole genome shotgun (WGS) entry which is preliminary data.</text>
</comment>
<evidence type="ECO:0000259" key="9">
    <source>
        <dbReference type="PROSITE" id="PS50111"/>
    </source>
</evidence>
<evidence type="ECO:0000256" key="6">
    <source>
        <dbReference type="ARBA" id="ARBA00029447"/>
    </source>
</evidence>
<comment type="similarity">
    <text evidence="6">Belongs to the methyl-accepting chemotaxis (MCP) protein family.</text>
</comment>
<dbReference type="CDD" id="cd11386">
    <property type="entry name" value="MCP_signal"/>
    <property type="match status" value="1"/>
</dbReference>
<sequence length="676" mass="72831">MDFLIAPAVALMNRLSYPAKFTLLFLIVLIPMLAMGSVLVKQFAGEADYLEGERLGLDYIKLLRLPIEHIQQHRGMTNAYRNGAEQFKERILGKRQQIDADFAELARLDQTATVRLKTSERLAKLRQQWATVQANAMDQELSGVIAAHNGLIGDGLDLITHVANTSGIILDPKLDSFHLGFTLTADLPRLIEFMGQARAMASGAAAKGQLSPETKNKLLLLMANIDTYAHKLDSGLKVAAAENPAVGASLQASIQNHNQALQAMQDLIRRQLLESETIGVDSDSVFQTATDAITQSYQLYNGLIQELSGLFAARADAANQSLQLTVAGLAGVLLAVVLLLAGLTRSVNRNISLINSATQRIAQNDLTVRLHIDSEDEMHEIGENFNAMVETSSALLRQIMHTSNELHVSSEQVYTVASQSAAHIDRQRQETTSVATAVTEMSATIHDVAATTSNAAQAASSANEQAKNGKNVVQNTTQAISQLARDVEAAANVIRNLEKSSESIGALLDVIKSIAEQTNLLALNAAIEAARAGEHGRGFAVVADEVRSLASRTQESTATIENMIAQLQNGAREAVRVMQQSCNQAQIGVERSQDAMQMLESISRSVATIDAMNLQIASAAEQQSAVTEEINRNIIHITSLSEQTAAGAEQTTQAASHLNRLAENLNGLINQFKIGA</sequence>
<dbReference type="GO" id="GO:0007165">
    <property type="term" value="P:signal transduction"/>
    <property type="evidence" value="ECO:0007669"/>
    <property type="project" value="UniProtKB-KW"/>
</dbReference>
<keyword evidence="3 8" id="KW-1133">Transmembrane helix</keyword>
<reference evidence="11 12" key="1">
    <citation type="submission" date="2016-03" db="EMBL/GenBank/DDBJ databases">
        <authorList>
            <person name="Ploux O."/>
        </authorList>
    </citation>
    <scope>NUCLEOTIDE SEQUENCE [LARGE SCALE GENOMIC DNA]</scope>
    <source>
        <strain evidence="11 12">R-45378</strain>
    </source>
</reference>
<dbReference type="Pfam" id="PF00672">
    <property type="entry name" value="HAMP"/>
    <property type="match status" value="1"/>
</dbReference>
<dbReference type="AlphaFoldDB" id="A0A177NEZ3"/>
<evidence type="ECO:0000259" key="10">
    <source>
        <dbReference type="PROSITE" id="PS50885"/>
    </source>
</evidence>
<evidence type="ECO:0000256" key="1">
    <source>
        <dbReference type="ARBA" id="ARBA00004141"/>
    </source>
</evidence>
<dbReference type="SUPFAM" id="SSF58104">
    <property type="entry name" value="Methyl-accepting chemotaxis protein (MCP) signaling domain"/>
    <property type="match status" value="1"/>
</dbReference>
<dbReference type="RefSeq" id="WP_064040373.1">
    <property type="nucleotide sequence ID" value="NZ_LUUJ01000073.1"/>
</dbReference>
<dbReference type="Gene3D" id="1.10.287.950">
    <property type="entry name" value="Methyl-accepting chemotaxis protein"/>
    <property type="match status" value="1"/>
</dbReference>
<feature type="transmembrane region" description="Helical" evidence="8">
    <location>
        <begin position="21"/>
        <end position="40"/>
    </location>
</feature>
<dbReference type="PROSITE" id="PS50111">
    <property type="entry name" value="CHEMOTAXIS_TRANSDUC_2"/>
    <property type="match status" value="1"/>
</dbReference>
<evidence type="ECO:0008006" key="13">
    <source>
        <dbReference type="Google" id="ProtNLM"/>
    </source>
</evidence>
<dbReference type="SMART" id="SM00283">
    <property type="entry name" value="MA"/>
    <property type="match status" value="1"/>
</dbReference>
<name>A0A177NEZ3_9GAMM</name>
<keyword evidence="4 8" id="KW-0472">Membrane</keyword>
<dbReference type="GO" id="GO:0006935">
    <property type="term" value="P:chemotaxis"/>
    <property type="evidence" value="ECO:0007669"/>
    <property type="project" value="UniProtKB-ARBA"/>
</dbReference>
<keyword evidence="5 7" id="KW-0807">Transducer</keyword>
<dbReference type="InterPro" id="IPR004089">
    <property type="entry name" value="MCPsignal_dom"/>
</dbReference>
<dbReference type="FunFam" id="1.10.287.950:FF:000001">
    <property type="entry name" value="Methyl-accepting chemotaxis sensory transducer"/>
    <property type="match status" value="1"/>
</dbReference>
<feature type="domain" description="HAMP" evidence="10">
    <location>
        <begin position="345"/>
        <end position="397"/>
    </location>
</feature>
<evidence type="ECO:0000313" key="11">
    <source>
        <dbReference type="EMBL" id="OAI16638.1"/>
    </source>
</evidence>
<dbReference type="PANTHER" id="PTHR32089:SF119">
    <property type="entry name" value="METHYL-ACCEPTING CHEMOTAXIS PROTEIN CTPL"/>
    <property type="match status" value="1"/>
</dbReference>
<evidence type="ECO:0000256" key="3">
    <source>
        <dbReference type="ARBA" id="ARBA00022989"/>
    </source>
</evidence>
<keyword evidence="2 8" id="KW-0812">Transmembrane</keyword>